<dbReference type="InterPro" id="IPR020846">
    <property type="entry name" value="MFS_dom"/>
</dbReference>
<dbReference type="HAMAP" id="MF_02091">
    <property type="entry name" value="MFS_YfcJ"/>
    <property type="match status" value="1"/>
</dbReference>
<feature type="transmembrane region" description="Helical" evidence="4">
    <location>
        <begin position="314"/>
        <end position="337"/>
    </location>
</feature>
<dbReference type="GO" id="GO:0022857">
    <property type="term" value="F:transmembrane transporter activity"/>
    <property type="evidence" value="ECO:0007669"/>
    <property type="project" value="UniProtKB-UniRule"/>
</dbReference>
<keyword evidence="4" id="KW-0997">Cell inner membrane</keyword>
<dbReference type="InterPro" id="IPR037541">
    <property type="entry name" value="MFS_YfcJ"/>
</dbReference>
<dbReference type="RefSeq" id="WP_130487054.1">
    <property type="nucleotide sequence ID" value="NZ_CBCSEB010000001.1"/>
</dbReference>
<evidence type="ECO:0000313" key="7">
    <source>
        <dbReference type="Proteomes" id="UP000292039"/>
    </source>
</evidence>
<dbReference type="NCBIfam" id="NF009048">
    <property type="entry name" value="PRK12382.1"/>
    <property type="match status" value="1"/>
</dbReference>
<feature type="transmembrane region" description="Helical" evidence="4">
    <location>
        <begin position="285"/>
        <end position="308"/>
    </location>
</feature>
<comment type="caution">
    <text evidence="6">The sequence shown here is derived from an EMBL/GenBank/DDBJ whole genome shotgun (WGS) entry which is preliminary data.</text>
</comment>
<feature type="transmembrane region" description="Helical" evidence="4">
    <location>
        <begin position="158"/>
        <end position="180"/>
    </location>
</feature>
<dbReference type="PROSITE" id="PS50850">
    <property type="entry name" value="MFS"/>
    <property type="match status" value="1"/>
</dbReference>
<organism evidence="6 7">
    <name type="scientific">Kerstersia gyiorum</name>
    <dbReference type="NCBI Taxonomy" id="206506"/>
    <lineage>
        <taxon>Bacteria</taxon>
        <taxon>Pseudomonadati</taxon>
        <taxon>Pseudomonadota</taxon>
        <taxon>Betaproteobacteria</taxon>
        <taxon>Burkholderiales</taxon>
        <taxon>Alcaligenaceae</taxon>
        <taxon>Kerstersia</taxon>
    </lineage>
</organism>
<evidence type="ECO:0000256" key="1">
    <source>
        <dbReference type="ARBA" id="ARBA00022692"/>
    </source>
</evidence>
<keyword evidence="1 4" id="KW-0812">Transmembrane</keyword>
<dbReference type="SUPFAM" id="SSF103473">
    <property type="entry name" value="MFS general substrate transporter"/>
    <property type="match status" value="1"/>
</dbReference>
<evidence type="ECO:0000256" key="3">
    <source>
        <dbReference type="ARBA" id="ARBA00023136"/>
    </source>
</evidence>
<dbReference type="PANTHER" id="PTHR23531:SF1">
    <property type="entry name" value="QUINOLENE RESISTANCE PROTEIN NORA"/>
    <property type="match status" value="1"/>
</dbReference>
<keyword evidence="2 4" id="KW-1133">Transmembrane helix</keyword>
<evidence type="ECO:0000256" key="4">
    <source>
        <dbReference type="HAMAP-Rule" id="MF_02091"/>
    </source>
</evidence>
<dbReference type="Pfam" id="PF07690">
    <property type="entry name" value="MFS_1"/>
    <property type="match status" value="1"/>
</dbReference>
<dbReference type="NCBIfam" id="NF003477">
    <property type="entry name" value="PRK05122.1"/>
    <property type="match status" value="1"/>
</dbReference>
<feature type="transmembrane region" description="Helical" evidence="4">
    <location>
        <begin position="60"/>
        <end position="80"/>
    </location>
</feature>
<proteinExistence type="inferred from homology"/>
<dbReference type="AlphaFoldDB" id="A0A4Q7MU70"/>
<dbReference type="Proteomes" id="UP000292039">
    <property type="component" value="Unassembled WGS sequence"/>
</dbReference>
<dbReference type="PANTHER" id="PTHR23531">
    <property type="entry name" value="QUINOLENE RESISTANCE PROTEIN NORA"/>
    <property type="match status" value="1"/>
</dbReference>
<gene>
    <name evidence="6" type="ORF">EV679_1939</name>
</gene>
<dbReference type="EMBL" id="SGWZ01000002">
    <property type="protein sequence ID" value="RZS70532.1"/>
    <property type="molecule type" value="Genomic_DNA"/>
</dbReference>
<evidence type="ECO:0000259" key="5">
    <source>
        <dbReference type="PROSITE" id="PS50850"/>
    </source>
</evidence>
<dbReference type="Gene3D" id="1.20.1250.20">
    <property type="entry name" value="MFS general substrate transporter like domains"/>
    <property type="match status" value="2"/>
</dbReference>
<feature type="transmembrane region" description="Helical" evidence="4">
    <location>
        <begin position="21"/>
        <end position="40"/>
    </location>
</feature>
<dbReference type="GO" id="GO:0005886">
    <property type="term" value="C:plasma membrane"/>
    <property type="evidence" value="ECO:0007669"/>
    <property type="project" value="UniProtKB-SubCell"/>
</dbReference>
<comment type="similarity">
    <text evidence="4">Belongs to the major facilitator superfamily. YfcJ family.</text>
</comment>
<feature type="transmembrane region" description="Helical" evidence="4">
    <location>
        <begin position="129"/>
        <end position="151"/>
    </location>
</feature>
<feature type="domain" description="Major facilitator superfamily (MFS) profile" evidence="5">
    <location>
        <begin position="219"/>
        <end position="407"/>
    </location>
</feature>
<dbReference type="CDD" id="cd17489">
    <property type="entry name" value="MFS_YfcJ_like"/>
    <property type="match status" value="1"/>
</dbReference>
<reference evidence="6 7" key="1">
    <citation type="submission" date="2019-02" db="EMBL/GenBank/DDBJ databases">
        <title>Genomic Encyclopedia of Type Strains, Phase IV (KMG-IV): sequencing the most valuable type-strain genomes for metagenomic binning, comparative biology and taxonomic classification.</title>
        <authorList>
            <person name="Goeker M."/>
        </authorList>
    </citation>
    <scope>NUCLEOTIDE SEQUENCE [LARGE SCALE GENOMIC DNA]</scope>
    <source>
        <strain evidence="6 7">DSM 16618</strain>
    </source>
</reference>
<comment type="subcellular location">
    <subcellularLocation>
        <location evidence="4">Cell inner membrane</location>
        <topology evidence="4">Multi-pass membrane protein</topology>
    </subcellularLocation>
</comment>
<feature type="transmembrane region" description="Helical" evidence="4">
    <location>
        <begin position="377"/>
        <end position="398"/>
    </location>
</feature>
<name>A0A4Q7MU70_9BURK</name>
<evidence type="ECO:0000313" key="6">
    <source>
        <dbReference type="EMBL" id="RZS70532.1"/>
    </source>
</evidence>
<accession>A0A4Q7MU70</accession>
<keyword evidence="4" id="KW-1003">Cell membrane</keyword>
<dbReference type="InterPro" id="IPR052714">
    <property type="entry name" value="MFS_Exporter"/>
</dbReference>
<keyword evidence="3 4" id="KW-0472">Membrane</keyword>
<dbReference type="InterPro" id="IPR011701">
    <property type="entry name" value="MFS"/>
</dbReference>
<feature type="transmembrane region" description="Helical" evidence="4">
    <location>
        <begin position="259"/>
        <end position="278"/>
    </location>
</feature>
<feature type="transmembrane region" description="Helical" evidence="4">
    <location>
        <begin position="226"/>
        <end position="253"/>
    </location>
</feature>
<protein>
    <recommendedName>
        <fullName evidence="4">Uncharacterized MFS-type transporter EV679_1939</fullName>
    </recommendedName>
</protein>
<feature type="transmembrane region" description="Helical" evidence="4">
    <location>
        <begin position="349"/>
        <end position="371"/>
    </location>
</feature>
<feature type="transmembrane region" description="Helical" evidence="4">
    <location>
        <begin position="92"/>
        <end position="109"/>
    </location>
</feature>
<keyword evidence="4" id="KW-0813">Transport</keyword>
<dbReference type="InterPro" id="IPR036259">
    <property type="entry name" value="MFS_trans_sf"/>
</dbReference>
<feature type="transmembrane region" description="Helical" evidence="4">
    <location>
        <begin position="186"/>
        <end position="205"/>
    </location>
</feature>
<evidence type="ECO:0000256" key="2">
    <source>
        <dbReference type="ARBA" id="ARBA00022989"/>
    </source>
</evidence>
<sequence length="407" mass="41937">MHKQNTGGKVSPATGGRQADNVFLVLLPITFAVFISFFNMGMQLAVLPLHLHDRLGMGPLVIGIVVGAQFVGALLSRPWAGNHADVQGTGRAVTLGFLVASASGVAYLLSMLCIDAPVASTLLVLVGRVMLAVGESLIVTGALGWGIALVGAGSAGKVMAWTGMAMFAAYALGAPAGGWVYARQGFTGIGVATILLPLLALACIARMRQVPPSATRRASFYKVLGTVWLPGLGLALCSIGFGVITAFIALLFASKGWDNAPLAFTAFGVAFIVARIFFGHLPDRIGGAWVALVCVIVEMVGQIMIWMADSAGMAYFGAALSGFGYSLAFPGFGVEAVRRAPPQSRSLAMGAYVACLDISMGITSPLAGLVARNWGMSAVYLASSVLVGASVLVAFALLGTRPAAQQP</sequence>